<organism evidence="2">
    <name type="scientific">Trichuris suis</name>
    <name type="common">pig whipworm</name>
    <dbReference type="NCBI Taxonomy" id="68888"/>
    <lineage>
        <taxon>Eukaryota</taxon>
        <taxon>Metazoa</taxon>
        <taxon>Ecdysozoa</taxon>
        <taxon>Nematoda</taxon>
        <taxon>Enoplea</taxon>
        <taxon>Dorylaimia</taxon>
        <taxon>Trichinellida</taxon>
        <taxon>Trichuridae</taxon>
        <taxon>Trichuris</taxon>
    </lineage>
</organism>
<accession>A0A085NHX8</accession>
<feature type="region of interest" description="Disordered" evidence="1">
    <location>
        <begin position="53"/>
        <end position="98"/>
    </location>
</feature>
<feature type="compositionally biased region" description="Polar residues" evidence="1">
    <location>
        <begin position="83"/>
        <end position="98"/>
    </location>
</feature>
<sequence length="98" mass="10936">MLWVRERFRFSNYSQLQNCPEWDASRQVGRVDVPNGRNCEFVKTSNGLQCGVGRNVKGPHTPQDRNSECAAIPDGSEGPTGRNLVTSESWISPNTELV</sequence>
<evidence type="ECO:0000313" key="2">
    <source>
        <dbReference type="EMBL" id="KFD69074.1"/>
    </source>
</evidence>
<dbReference type="AlphaFoldDB" id="A0A085NHX8"/>
<gene>
    <name evidence="2" type="ORF">M514_18651</name>
</gene>
<evidence type="ECO:0000256" key="1">
    <source>
        <dbReference type="SAM" id="MobiDB-lite"/>
    </source>
</evidence>
<proteinExistence type="predicted"/>
<protein>
    <submittedName>
        <fullName evidence="2">Uncharacterized protein</fullName>
    </submittedName>
</protein>
<reference evidence="2" key="1">
    <citation type="journal article" date="2014" name="Nat. Genet.">
        <title>Genome and transcriptome of the porcine whipworm Trichuris suis.</title>
        <authorList>
            <person name="Jex A.R."/>
            <person name="Nejsum P."/>
            <person name="Schwarz E.M."/>
            <person name="Hu L."/>
            <person name="Young N.D."/>
            <person name="Hall R.S."/>
            <person name="Korhonen P.K."/>
            <person name="Liao S."/>
            <person name="Thamsborg S."/>
            <person name="Xia J."/>
            <person name="Xu P."/>
            <person name="Wang S."/>
            <person name="Scheerlinck J.P."/>
            <person name="Hofmann A."/>
            <person name="Sternberg P.W."/>
            <person name="Wang J."/>
            <person name="Gasser R.B."/>
        </authorList>
    </citation>
    <scope>NUCLEOTIDE SEQUENCE [LARGE SCALE GENOMIC DNA]</scope>
    <source>
        <strain evidence="2">DCEP-RM93F</strain>
    </source>
</reference>
<dbReference type="EMBL" id="KL367498">
    <property type="protein sequence ID" value="KFD69074.1"/>
    <property type="molecule type" value="Genomic_DNA"/>
</dbReference>
<dbReference type="Proteomes" id="UP000030758">
    <property type="component" value="Unassembled WGS sequence"/>
</dbReference>
<name>A0A085NHX8_9BILA</name>